<sequence length="109" mass="12076">MAPTWRAFKSGLLQPGNPVQYRRLPGWALDVGRARDVRIIEAPEDRFVAEPPVVVEGEFVDDHPAAWIERLARDGEAIVAVGEQGPDALSSFAEWSGTWHMGASPWRPT</sequence>
<comment type="caution">
    <text evidence="1">The sequence shown here is derived from an EMBL/GenBank/DDBJ whole genome shotgun (WGS) entry which is preliminary data.</text>
</comment>
<evidence type="ECO:0000313" key="2">
    <source>
        <dbReference type="Proteomes" id="UP000562045"/>
    </source>
</evidence>
<evidence type="ECO:0000313" key="1">
    <source>
        <dbReference type="EMBL" id="NYI44924.1"/>
    </source>
</evidence>
<gene>
    <name evidence="1" type="ORF">BJ993_002004</name>
</gene>
<dbReference type="AlphaFoldDB" id="A0A7Z0CL63"/>
<proteinExistence type="predicted"/>
<dbReference type="RefSeq" id="WP_179648646.1">
    <property type="nucleotide sequence ID" value="NZ_JACBZM010000001.1"/>
</dbReference>
<dbReference type="Proteomes" id="UP000562045">
    <property type="component" value="Unassembled WGS sequence"/>
</dbReference>
<protein>
    <submittedName>
        <fullName evidence="1">Uncharacterized protein</fullName>
    </submittedName>
</protein>
<name>A0A7Z0CL63_9ACTN</name>
<dbReference type="EMBL" id="JACBZM010000001">
    <property type="protein sequence ID" value="NYI44924.1"/>
    <property type="molecule type" value="Genomic_DNA"/>
</dbReference>
<organism evidence="1 2">
    <name type="scientific">Nocardioides aromaticivorans</name>
    <dbReference type="NCBI Taxonomy" id="200618"/>
    <lineage>
        <taxon>Bacteria</taxon>
        <taxon>Bacillati</taxon>
        <taxon>Actinomycetota</taxon>
        <taxon>Actinomycetes</taxon>
        <taxon>Propionibacteriales</taxon>
        <taxon>Nocardioidaceae</taxon>
        <taxon>Nocardioides</taxon>
    </lineage>
</organism>
<reference evidence="1 2" key="1">
    <citation type="submission" date="2020-07" db="EMBL/GenBank/DDBJ databases">
        <title>Sequencing the genomes of 1000 actinobacteria strains.</title>
        <authorList>
            <person name="Klenk H.-P."/>
        </authorList>
    </citation>
    <scope>NUCLEOTIDE SEQUENCE [LARGE SCALE GENOMIC DNA]</scope>
    <source>
        <strain evidence="1 2">DSM 15131</strain>
    </source>
</reference>
<accession>A0A7Z0CL63</accession>